<evidence type="ECO:0000256" key="5">
    <source>
        <dbReference type="ARBA" id="ARBA00022824"/>
    </source>
</evidence>
<keyword evidence="6" id="KW-0496">Mitochondrion</keyword>
<dbReference type="Pfam" id="PF05057">
    <property type="entry name" value="DUF676"/>
    <property type="match status" value="1"/>
</dbReference>
<evidence type="ECO:0000256" key="1">
    <source>
        <dbReference type="ARBA" id="ARBA00004173"/>
    </source>
</evidence>
<evidence type="ECO:0000256" key="2">
    <source>
        <dbReference type="ARBA" id="ARBA00004240"/>
    </source>
</evidence>
<feature type="region of interest" description="Disordered" evidence="8">
    <location>
        <begin position="319"/>
        <end position="357"/>
    </location>
</feature>
<dbReference type="Gene3D" id="3.40.50.1820">
    <property type="entry name" value="alpha/beta hydrolase"/>
    <property type="match status" value="1"/>
</dbReference>
<dbReference type="HOGENOM" id="CLU_000288_182_0_1"/>
<sequence length="391" mass="43870">MGLFDRRRHWHVGKPTANIEKDSEDGVCRIASEEASFGHDPDPFPYGLKVIHAAEDAVVDIIFVHGLTGHRIETWTCRSKGKACFWPVDLLSKDFPRSRIATWGYDARVTNWRPFHTVGTSDVQQHAQMLCLDIVNMRERDNTQERPLLFLAHSLGGIVCKSALLYSAHADALETRRVKSITESTLGIMFFGTPHSGAPASQWATILLSAISNVKQLNLSIVEQLSKGNPTLFNLQDAFYELLNHRKELERPIKVACCFEEMPLPGIGEVVPYASAKMHGFPGICIPSDHRNMVKFPYREYVGYQRVLGSIEEWVNGLQSTPTQRTTDKQRSKPRELSHQTTGTRRRRVRGSEEDMELSPKVIIGSVTANGDKSIAVGQQYGGTFSFDMSN</sequence>
<evidence type="ECO:0000256" key="8">
    <source>
        <dbReference type="SAM" id="MobiDB-lite"/>
    </source>
</evidence>
<proteinExistence type="inferred from homology"/>
<evidence type="ECO:0000313" key="11">
    <source>
        <dbReference type="Proteomes" id="UP000054466"/>
    </source>
</evidence>
<evidence type="ECO:0000256" key="7">
    <source>
        <dbReference type="ARBA" id="ARBA00023136"/>
    </source>
</evidence>
<reference evidence="10 11" key="1">
    <citation type="submission" date="2015-01" db="EMBL/GenBank/DDBJ databases">
        <title>The Genome Sequence of Cladophialophora immunda CBS83496.</title>
        <authorList>
            <consortium name="The Broad Institute Genomics Platform"/>
            <person name="Cuomo C."/>
            <person name="de Hoog S."/>
            <person name="Gorbushina A."/>
            <person name="Stielow B."/>
            <person name="Teixiera M."/>
            <person name="Abouelleil A."/>
            <person name="Chapman S.B."/>
            <person name="Priest M."/>
            <person name="Young S.K."/>
            <person name="Wortman J."/>
            <person name="Nusbaum C."/>
            <person name="Birren B."/>
        </authorList>
    </citation>
    <scope>NUCLEOTIDE SEQUENCE [LARGE SCALE GENOMIC DNA]</scope>
    <source>
        <strain evidence="10 11">CBS 83496</strain>
    </source>
</reference>
<dbReference type="Proteomes" id="UP000054466">
    <property type="component" value="Unassembled WGS sequence"/>
</dbReference>
<feature type="compositionally biased region" description="Basic and acidic residues" evidence="8">
    <location>
        <begin position="326"/>
        <end position="338"/>
    </location>
</feature>
<dbReference type="PANTHER" id="PTHR48182:SF2">
    <property type="entry name" value="PROTEIN SERAC1"/>
    <property type="match status" value="1"/>
</dbReference>
<dbReference type="RefSeq" id="XP_016250135.1">
    <property type="nucleotide sequence ID" value="XM_016392616.1"/>
</dbReference>
<dbReference type="GO" id="GO:0005783">
    <property type="term" value="C:endoplasmic reticulum"/>
    <property type="evidence" value="ECO:0007669"/>
    <property type="project" value="UniProtKB-SubCell"/>
</dbReference>
<dbReference type="AlphaFoldDB" id="A0A0D2D2E6"/>
<dbReference type="PANTHER" id="PTHR48182">
    <property type="entry name" value="PROTEIN SERAC1"/>
    <property type="match status" value="1"/>
</dbReference>
<dbReference type="GO" id="GO:0016020">
    <property type="term" value="C:membrane"/>
    <property type="evidence" value="ECO:0007669"/>
    <property type="project" value="UniProtKB-SubCell"/>
</dbReference>
<dbReference type="InterPro" id="IPR029058">
    <property type="entry name" value="AB_hydrolase_fold"/>
</dbReference>
<dbReference type="GeneID" id="27344898"/>
<evidence type="ECO:0000256" key="6">
    <source>
        <dbReference type="ARBA" id="ARBA00023128"/>
    </source>
</evidence>
<organism evidence="10 11">
    <name type="scientific">Cladophialophora immunda</name>
    <dbReference type="NCBI Taxonomy" id="569365"/>
    <lineage>
        <taxon>Eukaryota</taxon>
        <taxon>Fungi</taxon>
        <taxon>Dikarya</taxon>
        <taxon>Ascomycota</taxon>
        <taxon>Pezizomycotina</taxon>
        <taxon>Eurotiomycetes</taxon>
        <taxon>Chaetothyriomycetidae</taxon>
        <taxon>Chaetothyriales</taxon>
        <taxon>Herpotrichiellaceae</taxon>
        <taxon>Cladophialophora</taxon>
    </lineage>
</organism>
<evidence type="ECO:0000259" key="9">
    <source>
        <dbReference type="Pfam" id="PF05057"/>
    </source>
</evidence>
<keyword evidence="5" id="KW-0256">Endoplasmic reticulum</keyword>
<evidence type="ECO:0000256" key="4">
    <source>
        <dbReference type="ARBA" id="ARBA00007920"/>
    </source>
</evidence>
<dbReference type="OrthoDB" id="4160655at2759"/>
<evidence type="ECO:0000313" key="10">
    <source>
        <dbReference type="EMBL" id="KIW29919.1"/>
    </source>
</evidence>
<accession>A0A0D2D2E6</accession>
<evidence type="ECO:0000256" key="3">
    <source>
        <dbReference type="ARBA" id="ARBA00004370"/>
    </source>
</evidence>
<dbReference type="InterPro" id="IPR007751">
    <property type="entry name" value="DUF676_lipase-like"/>
</dbReference>
<keyword evidence="11" id="KW-1185">Reference proteome</keyword>
<dbReference type="EMBL" id="KN847042">
    <property type="protein sequence ID" value="KIW29919.1"/>
    <property type="molecule type" value="Genomic_DNA"/>
</dbReference>
<comment type="similarity">
    <text evidence="4">Belongs to the putative lipase ROG1 family.</text>
</comment>
<gene>
    <name evidence="10" type="ORF">PV07_05704</name>
</gene>
<dbReference type="SUPFAM" id="SSF53474">
    <property type="entry name" value="alpha/beta-Hydrolases"/>
    <property type="match status" value="1"/>
</dbReference>
<keyword evidence="7" id="KW-0472">Membrane</keyword>
<feature type="domain" description="DUF676" evidence="9">
    <location>
        <begin position="62"/>
        <end position="235"/>
    </location>
</feature>
<protein>
    <recommendedName>
        <fullName evidence="9">DUF676 domain-containing protein</fullName>
    </recommendedName>
</protein>
<dbReference type="InterPro" id="IPR052374">
    <property type="entry name" value="SERAC1"/>
</dbReference>
<dbReference type="GO" id="GO:0005739">
    <property type="term" value="C:mitochondrion"/>
    <property type="evidence" value="ECO:0007669"/>
    <property type="project" value="UniProtKB-SubCell"/>
</dbReference>
<name>A0A0D2D2E6_9EURO</name>
<comment type="subcellular location">
    <subcellularLocation>
        <location evidence="2">Endoplasmic reticulum</location>
    </subcellularLocation>
    <subcellularLocation>
        <location evidence="3">Membrane</location>
    </subcellularLocation>
    <subcellularLocation>
        <location evidence="1">Mitochondrion</location>
    </subcellularLocation>
</comment>
<dbReference type="VEuPathDB" id="FungiDB:PV07_05704"/>